<evidence type="ECO:0000256" key="1">
    <source>
        <dbReference type="SAM" id="MobiDB-lite"/>
    </source>
</evidence>
<comment type="caution">
    <text evidence="2">The sequence shown here is derived from an EMBL/GenBank/DDBJ whole genome shotgun (WGS) entry which is preliminary data.</text>
</comment>
<proteinExistence type="predicted"/>
<dbReference type="Proteomes" id="UP000807469">
    <property type="component" value="Unassembled WGS sequence"/>
</dbReference>
<evidence type="ECO:0000313" key="3">
    <source>
        <dbReference type="Proteomes" id="UP000807469"/>
    </source>
</evidence>
<protein>
    <submittedName>
        <fullName evidence="2">Uncharacterized protein</fullName>
    </submittedName>
</protein>
<organism evidence="2 3">
    <name type="scientific">Pholiota conissans</name>
    <dbReference type="NCBI Taxonomy" id="109636"/>
    <lineage>
        <taxon>Eukaryota</taxon>
        <taxon>Fungi</taxon>
        <taxon>Dikarya</taxon>
        <taxon>Basidiomycota</taxon>
        <taxon>Agaricomycotina</taxon>
        <taxon>Agaricomycetes</taxon>
        <taxon>Agaricomycetidae</taxon>
        <taxon>Agaricales</taxon>
        <taxon>Agaricineae</taxon>
        <taxon>Strophariaceae</taxon>
        <taxon>Pholiota</taxon>
    </lineage>
</organism>
<sequence>MEKGARKFVPVYSNQHQLEVLKAEIDPWYFPPIRIAKPTSKLESKKPNRYGSQSSQQDPVRPMAAYDENVPPPSTQPRHRLRHGVPSSPDAHVAGGGSSVKQSTLIDK</sequence>
<dbReference type="EMBL" id="MU156433">
    <property type="protein sequence ID" value="KAF9470015.1"/>
    <property type="molecule type" value="Genomic_DNA"/>
</dbReference>
<feature type="region of interest" description="Disordered" evidence="1">
    <location>
        <begin position="37"/>
        <end position="108"/>
    </location>
</feature>
<name>A0A9P5YLY3_9AGAR</name>
<keyword evidence="3" id="KW-1185">Reference proteome</keyword>
<accession>A0A9P5YLY3</accession>
<feature type="compositionally biased region" description="Polar residues" evidence="1">
    <location>
        <begin position="99"/>
        <end position="108"/>
    </location>
</feature>
<evidence type="ECO:0000313" key="2">
    <source>
        <dbReference type="EMBL" id="KAF9470015.1"/>
    </source>
</evidence>
<dbReference type="AlphaFoldDB" id="A0A9P5YLY3"/>
<feature type="non-terminal residue" evidence="2">
    <location>
        <position position="108"/>
    </location>
</feature>
<reference evidence="2" key="1">
    <citation type="submission" date="2020-11" db="EMBL/GenBank/DDBJ databases">
        <authorList>
            <consortium name="DOE Joint Genome Institute"/>
            <person name="Ahrendt S."/>
            <person name="Riley R."/>
            <person name="Andreopoulos W."/>
            <person name="Labutti K."/>
            <person name="Pangilinan J."/>
            <person name="Ruiz-Duenas F.J."/>
            <person name="Barrasa J.M."/>
            <person name="Sanchez-Garcia M."/>
            <person name="Camarero S."/>
            <person name="Miyauchi S."/>
            <person name="Serrano A."/>
            <person name="Linde D."/>
            <person name="Babiker R."/>
            <person name="Drula E."/>
            <person name="Ayuso-Fernandez I."/>
            <person name="Pacheco R."/>
            <person name="Padilla G."/>
            <person name="Ferreira P."/>
            <person name="Barriuso J."/>
            <person name="Kellner H."/>
            <person name="Castanera R."/>
            <person name="Alfaro M."/>
            <person name="Ramirez L."/>
            <person name="Pisabarro A.G."/>
            <person name="Kuo A."/>
            <person name="Tritt A."/>
            <person name="Lipzen A."/>
            <person name="He G."/>
            <person name="Yan M."/>
            <person name="Ng V."/>
            <person name="Cullen D."/>
            <person name="Martin F."/>
            <person name="Rosso M.-N."/>
            <person name="Henrissat B."/>
            <person name="Hibbett D."/>
            <person name="Martinez A.T."/>
            <person name="Grigoriev I.V."/>
        </authorList>
    </citation>
    <scope>NUCLEOTIDE SEQUENCE</scope>
    <source>
        <strain evidence="2">CIRM-BRFM 674</strain>
    </source>
</reference>
<gene>
    <name evidence="2" type="ORF">BDN70DRAFT_940202</name>
</gene>